<dbReference type="Pfam" id="PF25833">
    <property type="entry name" value="Fn3_SaeA_3rd"/>
    <property type="match status" value="1"/>
</dbReference>
<dbReference type="SUPFAM" id="SSF49265">
    <property type="entry name" value="Fibronectin type III"/>
    <property type="match status" value="1"/>
</dbReference>
<dbReference type="RefSeq" id="WP_330089629.1">
    <property type="nucleotide sequence ID" value="NZ_JAUZMY010000001.1"/>
</dbReference>
<dbReference type="InterPro" id="IPR003961">
    <property type="entry name" value="FN3_dom"/>
</dbReference>
<feature type="domain" description="Fibronectin type-III" evidence="4">
    <location>
        <begin position="130"/>
        <end position="208"/>
    </location>
</feature>
<feature type="domain" description="Fibronectin type-III" evidence="4">
    <location>
        <begin position="38"/>
        <end position="119"/>
    </location>
</feature>
<evidence type="ECO:0000256" key="2">
    <source>
        <dbReference type="ARBA" id="ARBA00023326"/>
    </source>
</evidence>
<feature type="compositionally biased region" description="Basic and acidic residues" evidence="3">
    <location>
        <begin position="22"/>
        <end position="33"/>
    </location>
</feature>
<accession>A0ABU7K1S9</accession>
<dbReference type="Gene3D" id="2.60.40.10">
    <property type="entry name" value="Immunoglobulins"/>
    <property type="match status" value="2"/>
</dbReference>
<name>A0ABU7K1S9_9ACTN</name>
<evidence type="ECO:0000313" key="5">
    <source>
        <dbReference type="EMBL" id="MEE2035804.1"/>
    </source>
</evidence>
<evidence type="ECO:0000313" key="6">
    <source>
        <dbReference type="Proteomes" id="UP001356095"/>
    </source>
</evidence>
<dbReference type="SMART" id="SM00060">
    <property type="entry name" value="FN3"/>
    <property type="match status" value="3"/>
</dbReference>
<feature type="domain" description="Fibronectin type-III" evidence="4">
    <location>
        <begin position="334"/>
        <end position="510"/>
    </location>
</feature>
<keyword evidence="6" id="KW-1185">Reference proteome</keyword>
<dbReference type="InterPro" id="IPR036116">
    <property type="entry name" value="FN3_sf"/>
</dbReference>
<dbReference type="Proteomes" id="UP001356095">
    <property type="component" value="Unassembled WGS sequence"/>
</dbReference>
<dbReference type="InterPro" id="IPR013783">
    <property type="entry name" value="Ig-like_fold"/>
</dbReference>
<protein>
    <recommendedName>
        <fullName evidence="4">Fibronectin type-III domain-containing protein</fullName>
    </recommendedName>
</protein>
<organism evidence="5 6">
    <name type="scientific">Nocardiopsis codii</name>
    <dbReference type="NCBI Taxonomy" id="3065942"/>
    <lineage>
        <taxon>Bacteria</taxon>
        <taxon>Bacillati</taxon>
        <taxon>Actinomycetota</taxon>
        <taxon>Actinomycetes</taxon>
        <taxon>Streptosporangiales</taxon>
        <taxon>Nocardiopsidaceae</taxon>
        <taxon>Nocardiopsis</taxon>
    </lineage>
</organism>
<keyword evidence="2" id="KW-0624">Polysaccharide degradation</keyword>
<dbReference type="EMBL" id="JAUZMY010000001">
    <property type="protein sequence ID" value="MEE2035804.1"/>
    <property type="molecule type" value="Genomic_DNA"/>
</dbReference>
<feature type="region of interest" description="Disordered" evidence="3">
    <location>
        <begin position="1"/>
        <end position="44"/>
    </location>
</feature>
<gene>
    <name evidence="5" type="ORF">Q8791_01030</name>
</gene>
<evidence type="ECO:0000256" key="1">
    <source>
        <dbReference type="ARBA" id="ARBA00023295"/>
    </source>
</evidence>
<evidence type="ECO:0000259" key="4">
    <source>
        <dbReference type="SMART" id="SM00060"/>
    </source>
</evidence>
<comment type="caution">
    <text evidence="5">The sequence shown here is derived from an EMBL/GenBank/DDBJ whole genome shotgun (WGS) entry which is preliminary data.</text>
</comment>
<reference evidence="5 6" key="1">
    <citation type="submission" date="2023-08" db="EMBL/GenBank/DDBJ databases">
        <authorList>
            <person name="Girao M."/>
            <person name="Carvalho M.F."/>
        </authorList>
    </citation>
    <scope>NUCLEOTIDE SEQUENCE [LARGE SCALE GENOMIC DNA]</scope>
    <source>
        <strain evidence="5 6">CT-R113</strain>
    </source>
</reference>
<feature type="compositionally biased region" description="Basic and acidic residues" evidence="3">
    <location>
        <begin position="1"/>
        <end position="14"/>
    </location>
</feature>
<dbReference type="InterPro" id="IPR058692">
    <property type="entry name" value="Fn3_SaeA_2nd"/>
</dbReference>
<keyword evidence="1" id="KW-0378">Hydrolase</keyword>
<keyword evidence="2" id="KW-0119">Carbohydrate metabolism</keyword>
<sequence length="537" mass="56256">MPPENADDHHEREGNGTMPWDAQDRRRYEDGVRVAEPLLPPPEARARVDGRDVVVSWQPSPSPAGAVTYRVARRTGRAGTSREVPVGGLSGTEITDVGAPVGAEVRYAVVAVRDGRDVSEAAQTCPVMITPEVCDLRVRADDVSVSASWRPPAEAVRVEVRRGEGAAPRGAGDGVRVETDGTGFRDVGVGPGAEYFYLVRAVYLTSDGHARASAGLLRRASPGPLPAPVSDLTLAADGGAGIRARWTRPSRGRVVLRVGPEAARWAPGTVVDPDELAAHGPEVLQEPGPVPEEGPGAGCERVELVLGAGTSHVLAATVAGDRAVVGDSVRITNAPPVEGLRAERFDTSVRLVWTWPDGAAAALVSWRPDPQGGAGDRSGVALRCIRRQYEADGGFEEPMGPDPVRVDVRAVVVSGGEEAVSAPASVTVPGRSVIAYHVEPVGLLRRARVVHLVAERACAMPEVSVVYAEGAVQPHSGAQGHVLATLSARPLRAGERVSVRVRPPRGAGPGWLMCFPAAAGDDGAAGLRQPSVKELRL</sequence>
<keyword evidence="1" id="KW-0326">Glycosidase</keyword>
<evidence type="ECO:0000256" key="3">
    <source>
        <dbReference type="SAM" id="MobiDB-lite"/>
    </source>
</evidence>
<proteinExistence type="predicted"/>